<organism evidence="2">
    <name type="scientific">Haemonchus contortus</name>
    <name type="common">Barber pole worm</name>
    <dbReference type="NCBI Taxonomy" id="6289"/>
    <lineage>
        <taxon>Eukaryota</taxon>
        <taxon>Metazoa</taxon>
        <taxon>Ecdysozoa</taxon>
        <taxon>Nematoda</taxon>
        <taxon>Chromadorea</taxon>
        <taxon>Rhabditida</taxon>
        <taxon>Rhabditina</taxon>
        <taxon>Rhabditomorpha</taxon>
        <taxon>Strongyloidea</taxon>
        <taxon>Trichostrongylidae</taxon>
        <taxon>Haemonchus</taxon>
    </lineage>
</organism>
<feature type="compositionally biased region" description="Basic and acidic residues" evidence="1">
    <location>
        <begin position="82"/>
        <end position="91"/>
    </location>
</feature>
<accession>W6NNI4</accession>
<proteinExistence type="predicted"/>
<reference evidence="2" key="1">
    <citation type="submission" date="2013-03" db="EMBL/GenBank/DDBJ databases">
        <authorList>
            <person name="Aslett M."/>
        </authorList>
    </citation>
    <scope>NUCLEOTIDE SEQUENCE [LARGE SCALE GENOMIC DNA]</scope>
    <source>
        <strain evidence="2">ISE/inbred ISE</strain>
    </source>
</reference>
<protein>
    <submittedName>
        <fullName evidence="2">Uncharacterized protein</fullName>
    </submittedName>
</protein>
<reference evidence="2" key="2">
    <citation type="submission" date="2013-05" db="EMBL/GenBank/DDBJ databases">
        <title>The genome and transcriptome of Haemonchus contortus: a key model parasite for drug and vaccine discovery.</title>
        <authorList>
            <person name="Laing R."/>
            <person name="Kikuchi T."/>
            <person name="Martinelli A."/>
            <person name="Tsai I.J."/>
            <person name="Beech R.N."/>
            <person name="Redman E."/>
            <person name="Holroyd N."/>
            <person name="Bartley D.J."/>
            <person name="Beasley H."/>
            <person name="Britton C."/>
            <person name="Curran D."/>
            <person name="Devaney E."/>
            <person name="Gilabert A."/>
            <person name="Jackson F."/>
            <person name="Hunt M."/>
            <person name="Johnston S."/>
            <person name="Kryukov I."/>
            <person name="Li K."/>
            <person name="Morrison A.A."/>
            <person name="Reid A.J."/>
            <person name="Sargison N."/>
            <person name="Saunders G."/>
            <person name="Wasmuth J.D."/>
            <person name="Wolstenholme A."/>
            <person name="Berriman M."/>
            <person name="Gilleard J.S."/>
            <person name="Cotton J.A."/>
        </authorList>
    </citation>
    <scope>NUCLEOTIDE SEQUENCE [LARGE SCALE GENOMIC DNA]</scope>
    <source>
        <strain evidence="2">ISE/inbred ISE</strain>
    </source>
</reference>
<dbReference type="EMBL" id="CAVP010053219">
    <property type="protein sequence ID" value="CDL93887.1"/>
    <property type="molecule type" value="Genomic_DNA"/>
</dbReference>
<comment type="caution">
    <text evidence="2">The sequence shown here is derived from an EMBL/GenBank/DDBJ whole genome shotgun (WGS) entry which is preliminary data.</text>
</comment>
<gene>
    <name evidence="2" type="ORF">HCOI_00347300</name>
</gene>
<dbReference type="AlphaFoldDB" id="W6NNI4"/>
<sequence length="135" mass="15410">MVRIVFTTFDPLNIEINILSSILPPNRRNTYYSDSELSDEKKEATDEKTPEEGTHRSAEKEGPRDIPKLVDPDEPINSDRSMGSREQESTRIQENVAFLEPLLGEEVNIDFKDQQAMEVEELVKVDEALGEEETD</sequence>
<feature type="region of interest" description="Disordered" evidence="1">
    <location>
        <begin position="25"/>
        <end position="92"/>
    </location>
</feature>
<name>W6NNI4_HAECO</name>
<evidence type="ECO:0000313" key="2">
    <source>
        <dbReference type="EMBL" id="CDL93887.1"/>
    </source>
</evidence>
<feature type="compositionally biased region" description="Basic and acidic residues" evidence="1">
    <location>
        <begin position="38"/>
        <end position="71"/>
    </location>
</feature>
<evidence type="ECO:0000256" key="1">
    <source>
        <dbReference type="SAM" id="MobiDB-lite"/>
    </source>
</evidence>